<accession>A0A3M7TYB7</accession>
<dbReference type="EMBL" id="RHIB01000001">
    <property type="protein sequence ID" value="RNA69794.1"/>
    <property type="molecule type" value="Genomic_DNA"/>
</dbReference>
<keyword evidence="2" id="KW-1185">Reference proteome</keyword>
<dbReference type="RefSeq" id="WP_122897306.1">
    <property type="nucleotide sequence ID" value="NZ_RHIB01000001.1"/>
</dbReference>
<proteinExistence type="predicted"/>
<dbReference type="Proteomes" id="UP000278746">
    <property type="component" value="Unassembled WGS sequence"/>
</dbReference>
<protein>
    <submittedName>
        <fullName evidence="1">Uncharacterized protein</fullName>
    </submittedName>
</protein>
<evidence type="ECO:0000313" key="2">
    <source>
        <dbReference type="Proteomes" id="UP000278746"/>
    </source>
</evidence>
<sequence>MNKSDLLDGLRLEVGRAYDYALNHEDFIGRVSRAIFDGAMKNIVVIVYKADAEGQVSPVHLYGTKESLGKECMFGLGFSGMCGMKSSVFLKEGKKQTILMPVTNKNRLSYIFSLRISTDLYAITDQDLLFTEELANFIEAKGKLL</sequence>
<evidence type="ECO:0000313" key="1">
    <source>
        <dbReference type="EMBL" id="RNA69794.1"/>
    </source>
</evidence>
<name>A0A3M7TYB7_9BACI</name>
<organism evidence="1 2">
    <name type="scientific">Alteribacter keqinensis</name>
    <dbReference type="NCBI Taxonomy" id="2483800"/>
    <lineage>
        <taxon>Bacteria</taxon>
        <taxon>Bacillati</taxon>
        <taxon>Bacillota</taxon>
        <taxon>Bacilli</taxon>
        <taxon>Bacillales</taxon>
        <taxon>Bacillaceae</taxon>
        <taxon>Alteribacter</taxon>
    </lineage>
</organism>
<gene>
    <name evidence="1" type="ORF">EBO34_07630</name>
</gene>
<dbReference type="AlphaFoldDB" id="A0A3M7TYB7"/>
<comment type="caution">
    <text evidence="1">The sequence shown here is derived from an EMBL/GenBank/DDBJ whole genome shotgun (WGS) entry which is preliminary data.</text>
</comment>
<dbReference type="OrthoDB" id="2988533at2"/>
<reference evidence="1 2" key="1">
    <citation type="submission" date="2018-10" db="EMBL/GenBank/DDBJ databases">
        <title>Bacillus Keqinensis sp. nov., a moderately halophilic bacterium isolated from a saline-alkaline lake.</title>
        <authorList>
            <person name="Wang H."/>
        </authorList>
    </citation>
    <scope>NUCLEOTIDE SEQUENCE [LARGE SCALE GENOMIC DNA]</scope>
    <source>
        <strain evidence="1 2">KQ-3</strain>
    </source>
</reference>